<dbReference type="HAMAP" id="MF_00984">
    <property type="entry name" value="SSB"/>
    <property type="match status" value="1"/>
</dbReference>
<reference evidence="5" key="1">
    <citation type="submission" date="2016-03" db="EMBL/GenBank/DDBJ databases">
        <authorList>
            <person name="Sibley D."/>
            <person name="Venepally P."/>
            <person name="Karamycheva S."/>
            <person name="Hadjithomas M."/>
            <person name="Khan A."/>
            <person name="Brunk B."/>
            <person name="Roos D."/>
            <person name="Caler E."/>
            <person name="Lorenzi H."/>
        </authorList>
    </citation>
    <scope>NUCLEOTIDE SEQUENCE [LARGE SCALE GENOMIC DNA]</scope>
    <source>
        <strain evidence="5">TgCatPRC2</strain>
    </source>
</reference>
<dbReference type="GO" id="GO:0003697">
    <property type="term" value="F:single-stranded DNA binding"/>
    <property type="evidence" value="ECO:0007669"/>
    <property type="project" value="InterPro"/>
</dbReference>
<feature type="region of interest" description="Disordered" evidence="3">
    <location>
        <begin position="331"/>
        <end position="372"/>
    </location>
</feature>
<dbReference type="PROSITE" id="PS50935">
    <property type="entry name" value="SSB"/>
    <property type="match status" value="1"/>
</dbReference>
<dbReference type="AlphaFoldDB" id="A0A151H1U7"/>
<dbReference type="Proteomes" id="UP000075225">
    <property type="component" value="Unassembled WGS sequence"/>
</dbReference>
<keyword evidence="1 2" id="KW-0238">DNA-binding</keyword>
<evidence type="ECO:0000256" key="3">
    <source>
        <dbReference type="SAM" id="MobiDB-lite"/>
    </source>
</evidence>
<feature type="compositionally biased region" description="Low complexity" evidence="3">
    <location>
        <begin position="489"/>
        <end position="501"/>
    </location>
</feature>
<dbReference type="SUPFAM" id="SSF50249">
    <property type="entry name" value="Nucleic acid-binding proteins"/>
    <property type="match status" value="1"/>
</dbReference>
<dbReference type="NCBIfam" id="TIGR00621">
    <property type="entry name" value="ssb"/>
    <property type="match status" value="1"/>
</dbReference>
<evidence type="ECO:0000313" key="4">
    <source>
        <dbReference type="EMBL" id="KYK63326.1"/>
    </source>
</evidence>
<dbReference type="InterPro" id="IPR000424">
    <property type="entry name" value="Primosome_PriB/ssb"/>
</dbReference>
<dbReference type="EMBL" id="AHZP02002688">
    <property type="protein sequence ID" value="KYK63326.1"/>
    <property type="molecule type" value="Genomic_DNA"/>
</dbReference>
<sequence>MIEQGSFSSSQEDMWRKVVSTSEGSKHPLVSLHFAPVVSPNLHATKGTTTPLSPMLSPLFSLSSGVLRTLSLSFVARSSLFRGLVCLPQTRFWSFLGSFLPLVSMAAQSRARGGLGERAEETWKSLRTSERHPSGSVCLLSSCSLSPSRPRPVLFLLSTLLVCFLWISSLCPDSCFALSGGPATSRTQVLELPSMLSSLSRTRLLNSAPLCRSQSASTVPFSLHGGIQSEAVSCRRLGFVAPSVAKMPRVESVQFSRGRTAGGLSCASTGTAPCPPVHAVGVLSKRNSCSFSTLHHFQNVAVEQHGGSDLKQVTRVEASQSQSFPLASFHVAPRSNSSSSRLNALRDEPFSPGASSSPSRTGRRGGPLRHAEMSVNRVTLLGRLGNMPEIRRMSNGDTFAWFSMATSVNWIDKATGDAHSRTEWHRVVVYDESLVDLVDKYLHTGRRVFVTGKLQTRRWTGADGVDRYSTSVVVSRLQGELIILDSPSSSFQSNYSSASESGQPGTSDWASGDLGAPDGEGSGDASQALGAFGDSGSDGQGSSGPTDSGTGGTSLDGSASGGMYRLFR</sequence>
<dbReference type="InterPro" id="IPR011344">
    <property type="entry name" value="ssDNA-bd"/>
</dbReference>
<protein>
    <submittedName>
        <fullName evidence="4">Single-strand binding protein</fullName>
    </submittedName>
</protein>
<comment type="caution">
    <text evidence="4">The sequence shown here is derived from an EMBL/GenBank/DDBJ whole genome shotgun (WGS) entry which is preliminary data.</text>
</comment>
<evidence type="ECO:0000256" key="2">
    <source>
        <dbReference type="PROSITE-ProRule" id="PRU00252"/>
    </source>
</evidence>
<dbReference type="GO" id="GO:0009295">
    <property type="term" value="C:nucleoid"/>
    <property type="evidence" value="ECO:0007669"/>
    <property type="project" value="TreeGrafter"/>
</dbReference>
<dbReference type="OrthoDB" id="1078367at2759"/>
<evidence type="ECO:0000256" key="1">
    <source>
        <dbReference type="ARBA" id="ARBA00023125"/>
    </source>
</evidence>
<feature type="compositionally biased region" description="Low complexity" evidence="3">
    <location>
        <begin position="334"/>
        <end position="343"/>
    </location>
</feature>
<dbReference type="Pfam" id="PF00436">
    <property type="entry name" value="SSB"/>
    <property type="match status" value="1"/>
</dbReference>
<evidence type="ECO:0000313" key="5">
    <source>
        <dbReference type="Proteomes" id="UP000075225"/>
    </source>
</evidence>
<dbReference type="PANTHER" id="PTHR10302:SF0">
    <property type="entry name" value="SINGLE-STRANDED DNA-BINDING PROTEIN, MITOCHONDRIAL"/>
    <property type="match status" value="1"/>
</dbReference>
<accession>A0A151H1U7</accession>
<feature type="region of interest" description="Disordered" evidence="3">
    <location>
        <begin position="489"/>
        <end position="568"/>
    </location>
</feature>
<dbReference type="PANTHER" id="PTHR10302">
    <property type="entry name" value="SINGLE-STRANDED DNA-BINDING PROTEIN"/>
    <property type="match status" value="1"/>
</dbReference>
<feature type="compositionally biased region" description="Low complexity" evidence="3">
    <location>
        <begin position="350"/>
        <end position="360"/>
    </location>
</feature>
<dbReference type="Gene3D" id="2.40.50.140">
    <property type="entry name" value="Nucleic acid-binding proteins"/>
    <property type="match status" value="1"/>
</dbReference>
<dbReference type="GO" id="GO:0006260">
    <property type="term" value="P:DNA replication"/>
    <property type="evidence" value="ECO:0007669"/>
    <property type="project" value="InterPro"/>
</dbReference>
<organism evidence="4 5">
    <name type="scientific">Toxoplasma gondii TgCatPRC2</name>
    <dbReference type="NCBI Taxonomy" id="1130821"/>
    <lineage>
        <taxon>Eukaryota</taxon>
        <taxon>Sar</taxon>
        <taxon>Alveolata</taxon>
        <taxon>Apicomplexa</taxon>
        <taxon>Conoidasida</taxon>
        <taxon>Coccidia</taxon>
        <taxon>Eucoccidiorida</taxon>
        <taxon>Eimeriorina</taxon>
        <taxon>Sarcocystidae</taxon>
        <taxon>Toxoplasma</taxon>
    </lineage>
</organism>
<gene>
    <name evidence="4" type="ORF">TGPRC2_297940</name>
</gene>
<name>A0A151H1U7_TOXGO</name>
<dbReference type="VEuPathDB" id="ToxoDB:TGPRC2_297940"/>
<dbReference type="InterPro" id="IPR012340">
    <property type="entry name" value="NA-bd_OB-fold"/>
</dbReference>
<dbReference type="CDD" id="cd04496">
    <property type="entry name" value="SSB_OBF"/>
    <property type="match status" value="1"/>
</dbReference>
<proteinExistence type="inferred from homology"/>